<keyword evidence="4 6" id="KW-0378">Hydrolase</keyword>
<dbReference type="InterPro" id="IPR006226">
    <property type="entry name" value="Mtu_PIN"/>
</dbReference>
<evidence type="ECO:0000256" key="5">
    <source>
        <dbReference type="ARBA" id="ARBA00022842"/>
    </source>
</evidence>
<evidence type="ECO:0000256" key="3">
    <source>
        <dbReference type="ARBA" id="ARBA00022723"/>
    </source>
</evidence>
<dbReference type="GO" id="GO:0000287">
    <property type="term" value="F:magnesium ion binding"/>
    <property type="evidence" value="ECO:0007669"/>
    <property type="project" value="UniProtKB-UniRule"/>
</dbReference>
<keyword evidence="6" id="KW-0800">Toxin</keyword>
<dbReference type="AlphaFoldDB" id="A0A077M9P0"/>
<name>A0A077M9P0_9MICO</name>
<evidence type="ECO:0000313" key="8">
    <source>
        <dbReference type="EMBL" id="CCI54076.1"/>
    </source>
</evidence>
<accession>A0A077M9P0</accession>
<dbReference type="Proteomes" id="UP000035720">
    <property type="component" value="Unassembled WGS sequence"/>
</dbReference>
<proteinExistence type="inferred from homology"/>
<dbReference type="EMBL" id="CAJC01000171">
    <property type="protein sequence ID" value="CCI54076.1"/>
    <property type="molecule type" value="Genomic_DNA"/>
</dbReference>
<evidence type="ECO:0000256" key="6">
    <source>
        <dbReference type="HAMAP-Rule" id="MF_00265"/>
    </source>
</evidence>
<protein>
    <recommendedName>
        <fullName evidence="6">Ribonuclease VapC</fullName>
        <shortName evidence="6">RNase VapC</shortName>
        <ecNumber evidence="6">3.1.-.-</ecNumber>
    </recommendedName>
    <alternativeName>
        <fullName evidence="6">Toxin VapC</fullName>
    </alternativeName>
</protein>
<keyword evidence="3 6" id="KW-0479">Metal-binding</keyword>
<keyword evidence="9" id="KW-1185">Reference proteome</keyword>
<evidence type="ECO:0000256" key="2">
    <source>
        <dbReference type="ARBA" id="ARBA00022722"/>
    </source>
</evidence>
<keyword evidence="1 6" id="KW-1277">Toxin-antitoxin system</keyword>
<dbReference type="STRING" id="1193518.BN13_590002"/>
<dbReference type="GO" id="GO:0045926">
    <property type="term" value="P:negative regulation of growth"/>
    <property type="evidence" value="ECO:0007669"/>
    <property type="project" value="UniProtKB-ARBA"/>
</dbReference>
<evidence type="ECO:0000256" key="4">
    <source>
        <dbReference type="ARBA" id="ARBA00022801"/>
    </source>
</evidence>
<dbReference type="InterPro" id="IPR002716">
    <property type="entry name" value="PIN_dom"/>
</dbReference>
<dbReference type="SUPFAM" id="SSF88723">
    <property type="entry name" value="PIN domain-like"/>
    <property type="match status" value="1"/>
</dbReference>
<keyword evidence="5 6" id="KW-0460">Magnesium</keyword>
<comment type="similarity">
    <text evidence="6">Belongs to the PINc/VapC protein family.</text>
</comment>
<reference evidence="8 9" key="1">
    <citation type="journal article" date="2013" name="ISME J.">
        <title>A metabolic model for members of the genus Tetrasphaera involved in enhanced biological phosphorus removal.</title>
        <authorList>
            <person name="Kristiansen R."/>
            <person name="Nguyen H.T.T."/>
            <person name="Saunders A.M."/>
            <person name="Nielsen J.L."/>
            <person name="Wimmer R."/>
            <person name="Le V.Q."/>
            <person name="McIlroy S.J."/>
            <person name="Petrovski S."/>
            <person name="Seviour R.J."/>
            <person name="Calteau A."/>
            <person name="Nielsen K.L."/>
            <person name="Nielsen P.H."/>
        </authorList>
    </citation>
    <scope>NUCLEOTIDE SEQUENCE [LARGE SCALE GENOMIC DNA]</scope>
    <source>
        <strain evidence="8 9">Ben 74</strain>
    </source>
</reference>
<dbReference type="InterPro" id="IPR022907">
    <property type="entry name" value="VapC_family"/>
</dbReference>
<dbReference type="Pfam" id="PF01850">
    <property type="entry name" value="PIN"/>
    <property type="match status" value="1"/>
</dbReference>
<dbReference type="NCBIfam" id="TIGR00028">
    <property type="entry name" value="Mtu_PIN_fam"/>
    <property type="match status" value="1"/>
</dbReference>
<feature type="domain" description="PIN" evidence="7">
    <location>
        <begin position="11"/>
        <end position="124"/>
    </location>
</feature>
<comment type="caution">
    <text evidence="6">Lacks conserved residue(s) required for the propagation of feature annotation.</text>
</comment>
<gene>
    <name evidence="6" type="primary">vapC</name>
    <name evidence="8" type="ORF">BN13_590002</name>
</gene>
<dbReference type="GO" id="GO:0090729">
    <property type="term" value="F:toxin activity"/>
    <property type="evidence" value="ECO:0007669"/>
    <property type="project" value="UniProtKB-KW"/>
</dbReference>
<comment type="caution">
    <text evidence="8">The sequence shown here is derived from an EMBL/GenBank/DDBJ whole genome shotgun (WGS) entry which is preliminary data.</text>
</comment>
<comment type="function">
    <text evidence="6">Toxic component of a toxin-antitoxin (TA) system. An RNase.</text>
</comment>
<dbReference type="GO" id="GO:0004540">
    <property type="term" value="F:RNA nuclease activity"/>
    <property type="evidence" value="ECO:0007669"/>
    <property type="project" value="InterPro"/>
</dbReference>
<feature type="binding site" evidence="6">
    <location>
        <position position="99"/>
    </location>
    <ligand>
        <name>Mg(2+)</name>
        <dbReference type="ChEBI" id="CHEBI:18420"/>
    </ligand>
</feature>
<evidence type="ECO:0000259" key="7">
    <source>
        <dbReference type="Pfam" id="PF01850"/>
    </source>
</evidence>
<organism evidence="8 9">
    <name type="scientific">Nostocoides jenkinsii Ben 74</name>
    <dbReference type="NCBI Taxonomy" id="1193518"/>
    <lineage>
        <taxon>Bacteria</taxon>
        <taxon>Bacillati</taxon>
        <taxon>Actinomycetota</taxon>
        <taxon>Actinomycetes</taxon>
        <taxon>Micrococcales</taxon>
        <taxon>Intrasporangiaceae</taxon>
        <taxon>Nostocoides</taxon>
    </lineage>
</organism>
<sequence>MSAFHPAASDHGQMKAWLEGAVNGPEPVGVSTAVLSGALRVLTHPAIFDPPADTGDVLDVLDEFVGQDNVHVLSIPAGHWGVVSGLCRQVRAKGNVVHDAAHAALAIQHGATWISKDRGFARFRGLTWRLPE</sequence>
<dbReference type="GO" id="GO:0016788">
    <property type="term" value="F:hydrolase activity, acting on ester bonds"/>
    <property type="evidence" value="ECO:0007669"/>
    <property type="project" value="InterPro"/>
</dbReference>
<dbReference type="InterPro" id="IPR029060">
    <property type="entry name" value="PIN-like_dom_sf"/>
</dbReference>
<keyword evidence="2 6" id="KW-0540">Nuclease</keyword>
<evidence type="ECO:0000256" key="1">
    <source>
        <dbReference type="ARBA" id="ARBA00022649"/>
    </source>
</evidence>
<dbReference type="Gene3D" id="3.40.50.1010">
    <property type="entry name" value="5'-nuclease"/>
    <property type="match status" value="1"/>
</dbReference>
<dbReference type="EC" id="3.1.-.-" evidence="6"/>
<comment type="cofactor">
    <cofactor evidence="6">
        <name>Mg(2+)</name>
        <dbReference type="ChEBI" id="CHEBI:18420"/>
    </cofactor>
</comment>
<dbReference type="HAMAP" id="MF_00265">
    <property type="entry name" value="VapC_Nob1"/>
    <property type="match status" value="1"/>
</dbReference>
<evidence type="ECO:0000313" key="9">
    <source>
        <dbReference type="Proteomes" id="UP000035720"/>
    </source>
</evidence>